<reference evidence="1" key="2">
    <citation type="journal article" date="2015" name="Fish Shellfish Immunol.">
        <title>Early steps in the European eel (Anguilla anguilla)-Vibrio vulnificus interaction in the gills: Role of the RtxA13 toxin.</title>
        <authorList>
            <person name="Callol A."/>
            <person name="Pajuelo D."/>
            <person name="Ebbesson L."/>
            <person name="Teles M."/>
            <person name="MacKenzie S."/>
            <person name="Amaro C."/>
        </authorList>
    </citation>
    <scope>NUCLEOTIDE SEQUENCE</scope>
</reference>
<organism evidence="1">
    <name type="scientific">Anguilla anguilla</name>
    <name type="common">European freshwater eel</name>
    <name type="synonym">Muraena anguilla</name>
    <dbReference type="NCBI Taxonomy" id="7936"/>
    <lineage>
        <taxon>Eukaryota</taxon>
        <taxon>Metazoa</taxon>
        <taxon>Chordata</taxon>
        <taxon>Craniata</taxon>
        <taxon>Vertebrata</taxon>
        <taxon>Euteleostomi</taxon>
        <taxon>Actinopterygii</taxon>
        <taxon>Neopterygii</taxon>
        <taxon>Teleostei</taxon>
        <taxon>Anguilliformes</taxon>
        <taxon>Anguillidae</taxon>
        <taxon>Anguilla</taxon>
    </lineage>
</organism>
<evidence type="ECO:0000313" key="1">
    <source>
        <dbReference type="EMBL" id="JAH78695.1"/>
    </source>
</evidence>
<sequence>MTHCLPFLSHTLTHATHMCACTHTHKHTHVHTLTHKYLSIAPAHLCMPK</sequence>
<protein>
    <submittedName>
        <fullName evidence="1">Uncharacterized protein</fullName>
    </submittedName>
</protein>
<proteinExistence type="predicted"/>
<reference evidence="1" key="1">
    <citation type="submission" date="2014-11" db="EMBL/GenBank/DDBJ databases">
        <authorList>
            <person name="Amaro Gonzalez C."/>
        </authorList>
    </citation>
    <scope>NUCLEOTIDE SEQUENCE</scope>
</reference>
<accession>A0A0E9VMP7</accession>
<dbReference type="AlphaFoldDB" id="A0A0E9VMP7"/>
<dbReference type="EMBL" id="GBXM01029882">
    <property type="protein sequence ID" value="JAH78695.1"/>
    <property type="molecule type" value="Transcribed_RNA"/>
</dbReference>
<name>A0A0E9VMP7_ANGAN</name>